<proteinExistence type="inferred from homology"/>
<dbReference type="GO" id="GO:0003976">
    <property type="term" value="F:UDP-N-acetylglucosamine-lysosomal-enzyme N-acetylglucosaminephosphotransferase activity"/>
    <property type="evidence" value="ECO:0007669"/>
    <property type="project" value="TreeGrafter"/>
</dbReference>
<evidence type="ECO:0000259" key="5">
    <source>
        <dbReference type="Pfam" id="PF17102"/>
    </source>
</evidence>
<dbReference type="Pfam" id="PF11380">
    <property type="entry name" value="Stealth_CR2"/>
    <property type="match status" value="1"/>
</dbReference>
<evidence type="ECO:0000313" key="6">
    <source>
        <dbReference type="EMBL" id="KZT11751.1"/>
    </source>
</evidence>
<evidence type="ECO:0000259" key="3">
    <source>
        <dbReference type="Pfam" id="PF11380"/>
    </source>
</evidence>
<dbReference type="PANTHER" id="PTHR24045">
    <property type="match status" value="1"/>
</dbReference>
<dbReference type="InterPro" id="IPR021520">
    <property type="entry name" value="Stealth_CR2"/>
</dbReference>
<name>A0A165HHT9_9APHY</name>
<feature type="domain" description="Stealth protein CR1 conserved region 1" evidence="4">
    <location>
        <begin position="126"/>
        <end position="152"/>
    </location>
</feature>
<evidence type="ECO:0000256" key="2">
    <source>
        <dbReference type="ARBA" id="ARBA00022679"/>
    </source>
</evidence>
<evidence type="ECO:0008006" key="8">
    <source>
        <dbReference type="Google" id="ProtNLM"/>
    </source>
</evidence>
<dbReference type="GO" id="GO:0005794">
    <property type="term" value="C:Golgi apparatus"/>
    <property type="evidence" value="ECO:0007669"/>
    <property type="project" value="TreeGrafter"/>
</dbReference>
<feature type="domain" description="Stealth protein CR3 conserved region 3" evidence="5">
    <location>
        <begin position="351"/>
        <end position="405"/>
    </location>
</feature>
<evidence type="ECO:0000313" key="7">
    <source>
        <dbReference type="Proteomes" id="UP000076871"/>
    </source>
</evidence>
<dbReference type="RefSeq" id="XP_040769399.1">
    <property type="nucleotide sequence ID" value="XM_040903675.1"/>
</dbReference>
<gene>
    <name evidence="6" type="ORF">LAESUDRAFT_641601</name>
</gene>
<reference evidence="6 7" key="1">
    <citation type="journal article" date="2016" name="Mol. Biol. Evol.">
        <title>Comparative Genomics of Early-Diverging Mushroom-Forming Fungi Provides Insights into the Origins of Lignocellulose Decay Capabilities.</title>
        <authorList>
            <person name="Nagy L.G."/>
            <person name="Riley R."/>
            <person name="Tritt A."/>
            <person name="Adam C."/>
            <person name="Daum C."/>
            <person name="Floudas D."/>
            <person name="Sun H."/>
            <person name="Yadav J.S."/>
            <person name="Pangilinan J."/>
            <person name="Larsson K.H."/>
            <person name="Matsuura K."/>
            <person name="Barry K."/>
            <person name="Labutti K."/>
            <person name="Kuo R."/>
            <person name="Ohm R.A."/>
            <person name="Bhattacharya S.S."/>
            <person name="Shirouzu T."/>
            <person name="Yoshinaga Y."/>
            <person name="Martin F.M."/>
            <person name="Grigoriev I.V."/>
            <person name="Hibbett D.S."/>
        </authorList>
    </citation>
    <scope>NUCLEOTIDE SEQUENCE [LARGE SCALE GENOMIC DNA]</scope>
    <source>
        <strain evidence="6 7">93-53</strain>
    </source>
</reference>
<dbReference type="EMBL" id="KV427606">
    <property type="protein sequence ID" value="KZT11751.1"/>
    <property type="molecule type" value="Genomic_DNA"/>
</dbReference>
<protein>
    <recommendedName>
        <fullName evidence="8">Stealth protein CR3 conserved region 3 domain-containing protein</fullName>
    </recommendedName>
</protein>
<feature type="domain" description="Stealth protein CR2 conserved region 2" evidence="3">
    <location>
        <begin position="221"/>
        <end position="302"/>
    </location>
</feature>
<dbReference type="InterPro" id="IPR031357">
    <property type="entry name" value="Stealth_CR3"/>
</dbReference>
<dbReference type="GeneID" id="63820705"/>
<evidence type="ECO:0000259" key="4">
    <source>
        <dbReference type="Pfam" id="PF17101"/>
    </source>
</evidence>
<dbReference type="Proteomes" id="UP000076871">
    <property type="component" value="Unassembled WGS sequence"/>
</dbReference>
<dbReference type="AlphaFoldDB" id="A0A165HHT9"/>
<dbReference type="OrthoDB" id="263283at2759"/>
<accession>A0A165HHT9</accession>
<dbReference type="GO" id="GO:0046835">
    <property type="term" value="P:carbohydrate phosphorylation"/>
    <property type="evidence" value="ECO:0007669"/>
    <property type="project" value="TreeGrafter"/>
</dbReference>
<dbReference type="InParanoid" id="A0A165HHT9"/>
<dbReference type="Pfam" id="PF17101">
    <property type="entry name" value="Stealth_CR1"/>
    <property type="match status" value="1"/>
</dbReference>
<dbReference type="PANTHER" id="PTHR24045:SF0">
    <property type="entry name" value="N-ACETYLGLUCOSAMINE-1-PHOSPHOTRANSFERASE SUBUNITS ALPHA_BETA"/>
    <property type="match status" value="1"/>
</dbReference>
<keyword evidence="2" id="KW-0808">Transferase</keyword>
<organism evidence="6 7">
    <name type="scientific">Laetiporus sulphureus 93-53</name>
    <dbReference type="NCBI Taxonomy" id="1314785"/>
    <lineage>
        <taxon>Eukaryota</taxon>
        <taxon>Fungi</taxon>
        <taxon>Dikarya</taxon>
        <taxon>Basidiomycota</taxon>
        <taxon>Agaricomycotina</taxon>
        <taxon>Agaricomycetes</taxon>
        <taxon>Polyporales</taxon>
        <taxon>Laetiporus</taxon>
    </lineage>
</organism>
<evidence type="ECO:0000256" key="1">
    <source>
        <dbReference type="ARBA" id="ARBA00007583"/>
    </source>
</evidence>
<dbReference type="InterPro" id="IPR031358">
    <property type="entry name" value="Stealth_CR1"/>
</dbReference>
<comment type="similarity">
    <text evidence="1">Belongs to the stealth family.</text>
</comment>
<keyword evidence="7" id="KW-1185">Reference proteome</keyword>
<sequence>MRFFLSPARPNNADYLPLSQLPYEPTLPTPTSRSRASSIRLRLLVGALLATAAIGLFATSRLLVDYEDDFDDGFSLHQTFYLPFRVPRRAPQDSLSALQPAHALPASCLDHYFSFGIPCYVPETPRLDFVWTWVNGSDPLLLEAKEDARAQYSQDDPYRPVDSDNQERLYRDHDELRHSLRSVLAHFRTHMGTAYLLTSDFPVPATDPQLNFSRAADWRLGQVPQWLDLRQGAAGGWTDEDVTLKVVHHAEVFDDYNGTVFNSLAIESQLAHVQGVTDYFVYMNDDLYIPTDILPATFFTSAYGVVLHLDSSLMVPPSRPTQETPGEWRGMGESNYMLSERFGERYRPYVMHEAKIVARPLLLEAQAIWRAAFARSAAHPFRETAGPGDPADINTLFLHGHFLVERAREGMIWSWVVGRVGGVADEWGLGEARRAWEELGGVWEGEGPSAREVYVRSGYRETLEGGRVEETLRESGVDGLGKTMYVFSSLDGYAYATLGTWGAPFPSFLRDVYEEELPVCRIGYDECFAGYDSASEVFKNVAFRRPECGDCVISALVRASGRLGVSAFLPDAERTLGSIPGRLSSNTKLEDIPHLPLVERWVDGDFRLREVMRTGGRGRRSVRQWTEKLLERYRYVIGWTPSMFERLYNPEQAAETLRRVEENEEVALLCINDDVEEGAEEVAQLFRAWQEGRWGVPARWERYQKPRGGVLG</sequence>
<dbReference type="STRING" id="1314785.A0A165HHT9"/>
<dbReference type="Pfam" id="PF17102">
    <property type="entry name" value="Stealth_CR3"/>
    <property type="match status" value="1"/>
</dbReference>
<dbReference type="InterPro" id="IPR047141">
    <property type="entry name" value="Stealth"/>
</dbReference>